<dbReference type="InterPro" id="IPR040221">
    <property type="entry name" value="CDCA7/CDA7L"/>
</dbReference>
<dbReference type="PANTHER" id="PTHR31169:SF23">
    <property type="entry name" value="OS03G0572250 PROTEIN"/>
    <property type="match status" value="1"/>
</dbReference>
<evidence type="ECO:0000256" key="2">
    <source>
        <dbReference type="ARBA" id="ARBA00004496"/>
    </source>
</evidence>
<dbReference type="GO" id="GO:0005634">
    <property type="term" value="C:nucleus"/>
    <property type="evidence" value="ECO:0007669"/>
    <property type="project" value="UniProtKB-SubCell"/>
</dbReference>
<evidence type="ECO:0000256" key="5">
    <source>
        <dbReference type="ARBA" id="ARBA00022553"/>
    </source>
</evidence>
<evidence type="ECO:0000256" key="4">
    <source>
        <dbReference type="ARBA" id="ARBA00022499"/>
    </source>
</evidence>
<evidence type="ECO:0000256" key="3">
    <source>
        <dbReference type="ARBA" id="ARBA00022490"/>
    </source>
</evidence>
<keyword evidence="13" id="KW-1185">Reference proteome</keyword>
<keyword evidence="6" id="KW-0832">Ubl conjugation</keyword>
<dbReference type="GO" id="GO:0005737">
    <property type="term" value="C:cytoplasm"/>
    <property type="evidence" value="ECO:0007669"/>
    <property type="project" value="UniProtKB-SubCell"/>
</dbReference>
<protein>
    <recommendedName>
        <fullName evidence="11">Zinc-finger domain-containing protein</fullName>
    </recommendedName>
</protein>
<keyword evidence="8" id="KW-0804">Transcription</keyword>
<accession>A0AAF0XL35</accession>
<keyword evidence="3" id="KW-0963">Cytoplasm</keyword>
<evidence type="ECO:0000256" key="6">
    <source>
        <dbReference type="ARBA" id="ARBA00022843"/>
    </source>
</evidence>
<evidence type="ECO:0000256" key="10">
    <source>
        <dbReference type="SAM" id="MobiDB-lite"/>
    </source>
</evidence>
<evidence type="ECO:0000256" key="8">
    <source>
        <dbReference type="ARBA" id="ARBA00023163"/>
    </source>
</evidence>
<evidence type="ECO:0000313" key="13">
    <source>
        <dbReference type="Proteomes" id="UP000077755"/>
    </source>
</evidence>
<comment type="subcellular location">
    <subcellularLocation>
        <location evidence="2">Cytoplasm</location>
    </subcellularLocation>
    <subcellularLocation>
        <location evidence="1">Nucleus</location>
    </subcellularLocation>
</comment>
<dbReference type="KEGG" id="dcr:108195436"/>
<dbReference type="GO" id="GO:0006355">
    <property type="term" value="P:regulation of DNA-templated transcription"/>
    <property type="evidence" value="ECO:0007669"/>
    <property type="project" value="InterPro"/>
</dbReference>
<sequence>MVTMRNVSKETPAADQNLDHQKNQKMSEYEKCREARIKENLERMKQLGILDLSLKLKTASKPARNASLFAQKTPRRVSPMRSVGPVRRSSRLRNVTPGSYSEFALSKKGSFETEEELLGEGLAPEAYTEEQKKLLGCTNMSWTRCVDGYGKDGKRVYDPIEGRSCHQCRQKTLGYRTECSQCCRVQGQFCGDCLYMRYGENVLEALENPEWVCPVCRGICNCSLCRNAKGLPPTGFLYRKISKMGFKSVAHYLLQTEGQTTNLEEGTKVPLSAKRSLAFLKPEASSMLMESVDSNDGLKESVEVKCEKDKTDEDHKDEGLDGRVNILRKRGLRLSCPIL</sequence>
<dbReference type="InterPro" id="IPR018866">
    <property type="entry name" value="Znf-4CXXC_R1"/>
</dbReference>
<proteinExistence type="predicted"/>
<reference evidence="12" key="1">
    <citation type="journal article" date="2016" name="Nat. Genet.">
        <title>A high-quality carrot genome assembly provides new insights into carotenoid accumulation and asterid genome evolution.</title>
        <authorList>
            <person name="Iorizzo M."/>
            <person name="Ellison S."/>
            <person name="Senalik D."/>
            <person name="Zeng P."/>
            <person name="Satapoomin P."/>
            <person name="Huang J."/>
            <person name="Bowman M."/>
            <person name="Iovene M."/>
            <person name="Sanseverino W."/>
            <person name="Cavagnaro P."/>
            <person name="Yildiz M."/>
            <person name="Macko-Podgorni A."/>
            <person name="Moranska E."/>
            <person name="Grzebelus E."/>
            <person name="Grzebelus D."/>
            <person name="Ashrafi H."/>
            <person name="Zheng Z."/>
            <person name="Cheng S."/>
            <person name="Spooner D."/>
            <person name="Van Deynze A."/>
            <person name="Simon P."/>
        </authorList>
    </citation>
    <scope>NUCLEOTIDE SEQUENCE</scope>
    <source>
        <tissue evidence="12">Leaf</tissue>
    </source>
</reference>
<evidence type="ECO:0000256" key="7">
    <source>
        <dbReference type="ARBA" id="ARBA00023015"/>
    </source>
</evidence>
<dbReference type="EMBL" id="CP093349">
    <property type="protein sequence ID" value="WOH10053.1"/>
    <property type="molecule type" value="Genomic_DNA"/>
</dbReference>
<evidence type="ECO:0000313" key="12">
    <source>
        <dbReference type="EMBL" id="WOH10053.1"/>
    </source>
</evidence>
<gene>
    <name evidence="12" type="ORF">DCAR_0729514</name>
</gene>
<dbReference type="AlphaFoldDB" id="A0AAF0XL35"/>
<keyword evidence="4" id="KW-1017">Isopeptide bond</keyword>
<keyword evidence="9" id="KW-0539">Nucleus</keyword>
<feature type="region of interest" description="Disordered" evidence="10">
    <location>
        <begin position="1"/>
        <end position="27"/>
    </location>
</feature>
<dbReference type="PANTHER" id="PTHR31169">
    <property type="entry name" value="OS05G0300700 PROTEIN"/>
    <property type="match status" value="1"/>
</dbReference>
<keyword evidence="7" id="KW-0805">Transcription regulation</keyword>
<evidence type="ECO:0000256" key="1">
    <source>
        <dbReference type="ARBA" id="ARBA00004123"/>
    </source>
</evidence>
<keyword evidence="5" id="KW-0597">Phosphoprotein</keyword>
<dbReference type="Pfam" id="PF10497">
    <property type="entry name" value="zf-4CXXC_R1"/>
    <property type="match status" value="1"/>
</dbReference>
<organism evidence="12 13">
    <name type="scientific">Daucus carota subsp. sativus</name>
    <name type="common">Carrot</name>
    <dbReference type="NCBI Taxonomy" id="79200"/>
    <lineage>
        <taxon>Eukaryota</taxon>
        <taxon>Viridiplantae</taxon>
        <taxon>Streptophyta</taxon>
        <taxon>Embryophyta</taxon>
        <taxon>Tracheophyta</taxon>
        <taxon>Spermatophyta</taxon>
        <taxon>Magnoliopsida</taxon>
        <taxon>eudicotyledons</taxon>
        <taxon>Gunneridae</taxon>
        <taxon>Pentapetalae</taxon>
        <taxon>asterids</taxon>
        <taxon>campanulids</taxon>
        <taxon>Apiales</taxon>
        <taxon>Apiaceae</taxon>
        <taxon>Apioideae</taxon>
        <taxon>Scandiceae</taxon>
        <taxon>Daucinae</taxon>
        <taxon>Daucus</taxon>
        <taxon>Daucus sect. Daucus</taxon>
    </lineage>
</organism>
<feature type="compositionally biased region" description="Basic and acidic residues" evidence="10">
    <location>
        <begin position="17"/>
        <end position="27"/>
    </location>
</feature>
<name>A0AAF0XL35_DAUCS</name>
<evidence type="ECO:0000259" key="11">
    <source>
        <dbReference type="Pfam" id="PF10497"/>
    </source>
</evidence>
<dbReference type="Proteomes" id="UP000077755">
    <property type="component" value="Chromosome 7"/>
</dbReference>
<reference evidence="12" key="2">
    <citation type="submission" date="2022-03" db="EMBL/GenBank/DDBJ databases">
        <title>Draft title - Genomic analysis of global carrot germplasm unveils the trajectory of domestication and the origin of high carotenoid orange carrot.</title>
        <authorList>
            <person name="Iorizzo M."/>
            <person name="Ellison S."/>
            <person name="Senalik D."/>
            <person name="Macko-Podgorni A."/>
            <person name="Grzebelus D."/>
            <person name="Bostan H."/>
            <person name="Rolling W."/>
            <person name="Curaba J."/>
            <person name="Simon P."/>
        </authorList>
    </citation>
    <scope>NUCLEOTIDE SEQUENCE</scope>
    <source>
        <tissue evidence="12">Leaf</tissue>
    </source>
</reference>
<evidence type="ECO:0000256" key="9">
    <source>
        <dbReference type="ARBA" id="ARBA00023242"/>
    </source>
</evidence>
<feature type="domain" description="Zinc-finger" evidence="11">
    <location>
        <begin position="157"/>
        <end position="253"/>
    </location>
</feature>